<evidence type="ECO:0000313" key="1">
    <source>
        <dbReference type="EMBL" id="CCZ86529.1"/>
    </source>
</evidence>
<name>R5VF55_9BACT</name>
<protein>
    <submittedName>
        <fullName evidence="1">Uncharacterized protein</fullName>
    </submittedName>
</protein>
<proteinExistence type="predicted"/>
<reference evidence="1" key="1">
    <citation type="submission" date="2012-11" db="EMBL/GenBank/DDBJ databases">
        <title>Dependencies among metagenomic species, viruses, plasmids and units of genetic variation.</title>
        <authorList>
            <person name="Nielsen H.B."/>
            <person name="Almeida M."/>
            <person name="Juncker A.S."/>
            <person name="Rasmussen S."/>
            <person name="Li J."/>
            <person name="Sunagawa S."/>
            <person name="Plichta D."/>
            <person name="Gautier L."/>
            <person name="Le Chatelier E."/>
            <person name="Peletier E."/>
            <person name="Bonde I."/>
            <person name="Nielsen T."/>
            <person name="Manichanh C."/>
            <person name="Arumugam M."/>
            <person name="Batto J."/>
            <person name="Santos M.B.Q.D."/>
            <person name="Blom N."/>
            <person name="Borruel N."/>
            <person name="Burgdorf K.S."/>
            <person name="Boumezbeur F."/>
            <person name="Casellas F."/>
            <person name="Dore J."/>
            <person name="Guarner F."/>
            <person name="Hansen T."/>
            <person name="Hildebrand F."/>
            <person name="Kaas R.S."/>
            <person name="Kennedy S."/>
            <person name="Kristiansen K."/>
            <person name="Kultima J.R."/>
            <person name="Leonard P."/>
            <person name="Levenez F."/>
            <person name="Lund O."/>
            <person name="Moumen B."/>
            <person name="Le Paslier D."/>
            <person name="Pons N."/>
            <person name="Pedersen O."/>
            <person name="Prifti E."/>
            <person name="Qin J."/>
            <person name="Raes J."/>
            <person name="Tap J."/>
            <person name="Tims S."/>
            <person name="Ussery D.W."/>
            <person name="Yamada T."/>
            <person name="MetaHit consortium"/>
            <person name="Renault P."/>
            <person name="Sicheritz-Ponten T."/>
            <person name="Bork P."/>
            <person name="Wang J."/>
            <person name="Brunak S."/>
            <person name="Ehrlich S.D."/>
        </authorList>
    </citation>
    <scope>NUCLEOTIDE SEQUENCE [LARGE SCALE GENOMIC DNA]</scope>
</reference>
<gene>
    <name evidence="1" type="ORF">BN536_01392</name>
</gene>
<evidence type="ECO:0000313" key="2">
    <source>
        <dbReference type="Proteomes" id="UP000018372"/>
    </source>
</evidence>
<dbReference type="AlphaFoldDB" id="R5VF55"/>
<comment type="caution">
    <text evidence="1">The sequence shown here is derived from an EMBL/GenBank/DDBJ whole genome shotgun (WGS) entry which is preliminary data.</text>
</comment>
<sequence length="286" mass="33242">MRKHPACIQVVDTFIIIDLTLHLFRTFVVIQGKHRLWQNRHILILHPSTVIRLVTVVFRIIVGHHNLAVVFHVLIRFLTRLVVRSRLLLCTVLRFNLRFQHLKFVGIRPFQVAHLSSGLRTILVPGQEVGIFFQHRRIVLDSSGIITRTVAQQAPVETGHQVVRLHLEHKVEILNRAVVIPHLRTKQTTVIVSDKIVPVYIQCQVIIRHCPSQVILMISCQCTVDIHARITHRQTNCLRQVRFRILIFSALQEQHTPRRPCIRIIAVHLDGLIRIVHSLQRILLFQ</sequence>
<dbReference type="Proteomes" id="UP000018372">
    <property type="component" value="Unassembled WGS sequence"/>
</dbReference>
<organism evidence="1 2">
    <name type="scientific">Phocaeicola plebeius CAG:211</name>
    <dbReference type="NCBI Taxonomy" id="1263052"/>
    <lineage>
        <taxon>Bacteria</taxon>
        <taxon>Pseudomonadati</taxon>
        <taxon>Bacteroidota</taxon>
        <taxon>Bacteroidia</taxon>
        <taxon>Bacteroidales</taxon>
        <taxon>Bacteroidaceae</taxon>
        <taxon>Phocaeicola</taxon>
    </lineage>
</organism>
<dbReference type="EMBL" id="CBAT010000040">
    <property type="protein sequence ID" value="CCZ86529.1"/>
    <property type="molecule type" value="Genomic_DNA"/>
</dbReference>
<accession>R5VF55</accession>